<dbReference type="CDD" id="cd05266">
    <property type="entry name" value="SDR_a4"/>
    <property type="match status" value="1"/>
</dbReference>
<evidence type="ECO:0000313" key="1">
    <source>
        <dbReference type="EMBL" id="GGI84631.1"/>
    </source>
</evidence>
<dbReference type="Gene3D" id="3.40.50.720">
    <property type="entry name" value="NAD(P)-binding Rossmann-like Domain"/>
    <property type="match status" value="1"/>
</dbReference>
<keyword evidence="2" id="KW-1185">Reference proteome</keyword>
<comment type="caution">
    <text evidence="1">The sequence shown here is derived from an EMBL/GenBank/DDBJ whole genome shotgun (WGS) entry which is preliminary data.</text>
</comment>
<dbReference type="GO" id="GO:0005737">
    <property type="term" value="C:cytoplasm"/>
    <property type="evidence" value="ECO:0007669"/>
    <property type="project" value="TreeGrafter"/>
</dbReference>
<dbReference type="EMBL" id="BMPZ01000005">
    <property type="protein sequence ID" value="GGI84631.1"/>
    <property type="molecule type" value="Genomic_DNA"/>
</dbReference>
<dbReference type="AlphaFoldDB" id="A0A917JT79"/>
<evidence type="ECO:0000313" key="2">
    <source>
        <dbReference type="Proteomes" id="UP000613743"/>
    </source>
</evidence>
<dbReference type="InterPro" id="IPR051783">
    <property type="entry name" value="NAD(P)-dependent_oxidoreduct"/>
</dbReference>
<name>A0A917JT79_9GAMM</name>
<dbReference type="Proteomes" id="UP000613743">
    <property type="component" value="Unassembled WGS sequence"/>
</dbReference>
<dbReference type="SUPFAM" id="SSF51735">
    <property type="entry name" value="NAD(P)-binding Rossmann-fold domains"/>
    <property type="match status" value="1"/>
</dbReference>
<dbReference type="GO" id="GO:0004029">
    <property type="term" value="F:aldehyde dehydrogenase (NAD+) activity"/>
    <property type="evidence" value="ECO:0007669"/>
    <property type="project" value="TreeGrafter"/>
</dbReference>
<gene>
    <name evidence="1" type="primary">yeeZ</name>
    <name evidence="1" type="ORF">GCM10009332_22400</name>
</gene>
<accession>A0A917JT79</accession>
<reference evidence="1" key="1">
    <citation type="journal article" date="2014" name="Int. J. Syst. Evol. Microbiol.">
        <title>Complete genome sequence of Corynebacterium casei LMG S-19264T (=DSM 44701T), isolated from a smear-ripened cheese.</title>
        <authorList>
            <consortium name="US DOE Joint Genome Institute (JGI-PGF)"/>
            <person name="Walter F."/>
            <person name="Albersmeier A."/>
            <person name="Kalinowski J."/>
            <person name="Ruckert C."/>
        </authorList>
    </citation>
    <scope>NUCLEOTIDE SEQUENCE</scope>
    <source>
        <strain evidence="1">JCM 30804</strain>
    </source>
</reference>
<organism evidence="1 2">
    <name type="scientific">Shewanella gelidii</name>
    <dbReference type="NCBI Taxonomy" id="1642821"/>
    <lineage>
        <taxon>Bacteria</taxon>
        <taxon>Pseudomonadati</taxon>
        <taxon>Pseudomonadota</taxon>
        <taxon>Gammaproteobacteria</taxon>
        <taxon>Alteromonadales</taxon>
        <taxon>Shewanellaceae</taxon>
        <taxon>Shewanella</taxon>
    </lineage>
</organism>
<protein>
    <submittedName>
        <fullName evidence="1">NAD(P)-dependent oxidoreductase</fullName>
    </submittedName>
</protein>
<dbReference type="RefSeq" id="WP_188920910.1">
    <property type="nucleotide sequence ID" value="NZ_BMPZ01000005.1"/>
</dbReference>
<proteinExistence type="predicted"/>
<dbReference type="InterPro" id="IPR036291">
    <property type="entry name" value="NAD(P)-bd_dom_sf"/>
</dbReference>
<sequence length="275" mass="30585">MSANNQSVAILGCGWFGLPLAESLLKQGFIVKGTKRSAAGVDMLRSKSISAMGLDLDQPLSSQQRKALHAFLDVDYLVVNIPPNMRAGRLDYLERVNRLYQVITLHDFKKLIFISTTGVYDSKDAEFDETQASAHSERARILLDAEDLYLNKEETCVLRFAGLVGPKRHPGRFMAGKCDLSGGNCVVNLVHLEDCIGATHTVLQSKTTSPVYNLCSPHHPTRKDFYSQAAVDLQCTPPQFNAQHLPSKVINGHKITEELGFQYRYSNLVDMLKQC</sequence>
<dbReference type="PANTHER" id="PTHR48079:SF6">
    <property type="entry name" value="NAD(P)-BINDING DOMAIN-CONTAINING PROTEIN-RELATED"/>
    <property type="match status" value="1"/>
</dbReference>
<reference evidence="1" key="2">
    <citation type="submission" date="2020-09" db="EMBL/GenBank/DDBJ databases">
        <authorList>
            <person name="Sun Q."/>
            <person name="Ohkuma M."/>
        </authorList>
    </citation>
    <scope>NUCLEOTIDE SEQUENCE</scope>
    <source>
        <strain evidence="1">JCM 30804</strain>
    </source>
</reference>
<dbReference type="PANTHER" id="PTHR48079">
    <property type="entry name" value="PROTEIN YEEZ"/>
    <property type="match status" value="1"/>
</dbReference>